<dbReference type="GO" id="GO:0046677">
    <property type="term" value="P:response to antibiotic"/>
    <property type="evidence" value="ECO:0007669"/>
    <property type="project" value="UniProtKB-UniRule"/>
</dbReference>
<evidence type="ECO:0000313" key="19">
    <source>
        <dbReference type="Proteomes" id="UP000291269"/>
    </source>
</evidence>
<keyword evidence="13 17" id="KW-0961">Cell wall biogenesis/degradation</keyword>
<dbReference type="Pfam" id="PF02673">
    <property type="entry name" value="BacA"/>
    <property type="match status" value="1"/>
</dbReference>
<comment type="miscellaneous">
    <text evidence="17">Bacitracin is thought to be involved in the inhibition of peptidoglycan synthesis by sequestering undecaprenyl diphosphate, thereby reducing the pool of lipid carrier available.</text>
</comment>
<feature type="transmembrane region" description="Helical" evidence="17">
    <location>
        <begin position="207"/>
        <end position="231"/>
    </location>
</feature>
<evidence type="ECO:0000256" key="6">
    <source>
        <dbReference type="ARBA" id="ARBA00022692"/>
    </source>
</evidence>
<dbReference type="GO" id="GO:0071555">
    <property type="term" value="P:cell wall organization"/>
    <property type="evidence" value="ECO:0007669"/>
    <property type="project" value="UniProtKB-KW"/>
</dbReference>
<dbReference type="OrthoDB" id="9808289at2"/>
<dbReference type="EC" id="3.6.1.27" evidence="3 17"/>
<feature type="transmembrane region" description="Helical" evidence="17">
    <location>
        <begin position="75"/>
        <end position="94"/>
    </location>
</feature>
<evidence type="ECO:0000256" key="15">
    <source>
        <dbReference type="ARBA" id="ARBA00032932"/>
    </source>
</evidence>
<comment type="caution">
    <text evidence="18">The sequence shown here is derived from an EMBL/GenBank/DDBJ whole genome shotgun (WGS) entry which is preliminary data.</text>
</comment>
<keyword evidence="10 17" id="KW-1133">Transmembrane helix</keyword>
<evidence type="ECO:0000256" key="4">
    <source>
        <dbReference type="ARBA" id="ARBA00021581"/>
    </source>
</evidence>
<dbReference type="PANTHER" id="PTHR30622">
    <property type="entry name" value="UNDECAPRENYL-DIPHOSPHATASE"/>
    <property type="match status" value="1"/>
</dbReference>
<name>A0A4Q2K4Z5_9FIRM</name>
<dbReference type="RefSeq" id="WP_129226974.1">
    <property type="nucleotide sequence ID" value="NZ_SDOZ01000004.1"/>
</dbReference>
<protein>
    <recommendedName>
        <fullName evidence="4 17">Undecaprenyl-diphosphatase</fullName>
        <ecNumber evidence="3 17">3.6.1.27</ecNumber>
    </recommendedName>
    <alternativeName>
        <fullName evidence="15 17">Bacitracin resistance protein</fullName>
    </alternativeName>
    <alternativeName>
        <fullName evidence="14 17">Undecaprenyl pyrophosphate phosphatase</fullName>
    </alternativeName>
</protein>
<comment type="function">
    <text evidence="17">Catalyzes the dephosphorylation of undecaprenyl diphosphate (UPP). Confers resistance to bacitracin.</text>
</comment>
<feature type="transmembrane region" description="Helical" evidence="17">
    <location>
        <begin position="100"/>
        <end position="120"/>
    </location>
</feature>
<evidence type="ECO:0000256" key="17">
    <source>
        <dbReference type="HAMAP-Rule" id="MF_01006"/>
    </source>
</evidence>
<keyword evidence="12 17" id="KW-0046">Antibiotic resistance</keyword>
<gene>
    <name evidence="17" type="primary">uppP</name>
    <name evidence="18" type="ORF">ESZ91_10335</name>
</gene>
<evidence type="ECO:0000256" key="3">
    <source>
        <dbReference type="ARBA" id="ARBA00012374"/>
    </source>
</evidence>
<evidence type="ECO:0000256" key="1">
    <source>
        <dbReference type="ARBA" id="ARBA00004651"/>
    </source>
</evidence>
<evidence type="ECO:0000256" key="11">
    <source>
        <dbReference type="ARBA" id="ARBA00023136"/>
    </source>
</evidence>
<dbReference type="GO" id="GO:0005886">
    <property type="term" value="C:plasma membrane"/>
    <property type="evidence" value="ECO:0007669"/>
    <property type="project" value="UniProtKB-SubCell"/>
</dbReference>
<evidence type="ECO:0000256" key="13">
    <source>
        <dbReference type="ARBA" id="ARBA00023316"/>
    </source>
</evidence>
<keyword evidence="5 17" id="KW-1003">Cell membrane</keyword>
<dbReference type="HAMAP" id="MF_01006">
    <property type="entry name" value="Undec_diphosphatase"/>
    <property type="match status" value="1"/>
</dbReference>
<keyword evidence="11 17" id="KW-0472">Membrane</keyword>
<keyword evidence="8 17" id="KW-0133">Cell shape</keyword>
<evidence type="ECO:0000313" key="18">
    <source>
        <dbReference type="EMBL" id="RXZ58048.1"/>
    </source>
</evidence>
<evidence type="ECO:0000256" key="14">
    <source>
        <dbReference type="ARBA" id="ARBA00032707"/>
    </source>
</evidence>
<evidence type="ECO:0000256" key="16">
    <source>
        <dbReference type="ARBA" id="ARBA00047594"/>
    </source>
</evidence>
<feature type="transmembrane region" description="Helical" evidence="17">
    <location>
        <begin position="177"/>
        <end position="195"/>
    </location>
</feature>
<keyword evidence="7 17" id="KW-0378">Hydrolase</keyword>
<comment type="similarity">
    <text evidence="2 17">Belongs to the UppP family.</text>
</comment>
<evidence type="ECO:0000256" key="2">
    <source>
        <dbReference type="ARBA" id="ARBA00010621"/>
    </source>
</evidence>
<organism evidence="18 19">
    <name type="scientific">Candidatus Borkfalkia ceftriaxoniphila</name>
    <dbReference type="NCBI Taxonomy" id="2508949"/>
    <lineage>
        <taxon>Bacteria</taxon>
        <taxon>Bacillati</taxon>
        <taxon>Bacillota</taxon>
        <taxon>Clostridia</taxon>
        <taxon>Christensenellales</taxon>
        <taxon>Christensenellaceae</taxon>
        <taxon>Candidatus Borkfalkia</taxon>
    </lineage>
</organism>
<accession>A0A4Q2K4Z5</accession>
<dbReference type="Proteomes" id="UP000291269">
    <property type="component" value="Unassembled WGS sequence"/>
</dbReference>
<dbReference type="EMBL" id="SDOZ01000004">
    <property type="protein sequence ID" value="RXZ58048.1"/>
    <property type="molecule type" value="Genomic_DNA"/>
</dbReference>
<dbReference type="PANTHER" id="PTHR30622:SF2">
    <property type="entry name" value="UNDECAPRENYL-DIPHOSPHATASE"/>
    <property type="match status" value="1"/>
</dbReference>
<evidence type="ECO:0000256" key="7">
    <source>
        <dbReference type="ARBA" id="ARBA00022801"/>
    </source>
</evidence>
<comment type="catalytic activity">
    <reaction evidence="16 17">
        <text>di-trans,octa-cis-undecaprenyl diphosphate + H2O = di-trans,octa-cis-undecaprenyl phosphate + phosphate + H(+)</text>
        <dbReference type="Rhea" id="RHEA:28094"/>
        <dbReference type="ChEBI" id="CHEBI:15377"/>
        <dbReference type="ChEBI" id="CHEBI:15378"/>
        <dbReference type="ChEBI" id="CHEBI:43474"/>
        <dbReference type="ChEBI" id="CHEBI:58405"/>
        <dbReference type="ChEBI" id="CHEBI:60392"/>
        <dbReference type="EC" id="3.6.1.27"/>
    </reaction>
</comment>
<keyword evidence="6 17" id="KW-0812">Transmembrane</keyword>
<feature type="transmembrane region" description="Helical" evidence="17">
    <location>
        <begin position="237"/>
        <end position="256"/>
    </location>
</feature>
<dbReference type="GO" id="GO:0008360">
    <property type="term" value="P:regulation of cell shape"/>
    <property type="evidence" value="ECO:0007669"/>
    <property type="project" value="UniProtKB-KW"/>
</dbReference>
<keyword evidence="19" id="KW-1185">Reference proteome</keyword>
<proteinExistence type="inferred from homology"/>
<evidence type="ECO:0000256" key="8">
    <source>
        <dbReference type="ARBA" id="ARBA00022960"/>
    </source>
</evidence>
<dbReference type="GO" id="GO:0009252">
    <property type="term" value="P:peptidoglycan biosynthetic process"/>
    <property type="evidence" value="ECO:0007669"/>
    <property type="project" value="UniProtKB-KW"/>
</dbReference>
<evidence type="ECO:0000256" key="9">
    <source>
        <dbReference type="ARBA" id="ARBA00022984"/>
    </source>
</evidence>
<evidence type="ECO:0000256" key="10">
    <source>
        <dbReference type="ARBA" id="ARBA00022989"/>
    </source>
</evidence>
<reference evidence="18 19" key="1">
    <citation type="journal article" date="2019" name="Gut">
        <title>Antibiotics-induced monodominance of a novel gut bacterial order.</title>
        <authorList>
            <person name="Hildebrand F."/>
            <person name="Moitinho-Silva L."/>
            <person name="Blasche S."/>
            <person name="Jahn M.T."/>
            <person name="Gossmann T.I."/>
            <person name="Heuerta-Cepas J."/>
            <person name="Hercog R."/>
            <person name="Luetge M."/>
            <person name="Bahram M."/>
            <person name="Pryszlak A."/>
            <person name="Alves R.J."/>
            <person name="Waszak S.M."/>
            <person name="Zhu A."/>
            <person name="Ye L."/>
            <person name="Costea P.I."/>
            <person name="Aalvink S."/>
            <person name="Belzer C."/>
            <person name="Forslund S.K."/>
            <person name="Sunagawa S."/>
            <person name="Hentschel U."/>
            <person name="Merten C."/>
            <person name="Patil K.R."/>
            <person name="Benes V."/>
            <person name="Bork P."/>
        </authorList>
    </citation>
    <scope>NUCLEOTIDE SEQUENCE [LARGE SCALE GENOMIC DNA]</scope>
    <source>
        <strain evidence="18 19">HDS1380</strain>
    </source>
</reference>
<dbReference type="InterPro" id="IPR003824">
    <property type="entry name" value="UppP"/>
</dbReference>
<evidence type="ECO:0000256" key="5">
    <source>
        <dbReference type="ARBA" id="ARBA00022475"/>
    </source>
</evidence>
<dbReference type="GO" id="GO:0050380">
    <property type="term" value="F:undecaprenyl-diphosphatase activity"/>
    <property type="evidence" value="ECO:0007669"/>
    <property type="project" value="UniProtKB-UniRule"/>
</dbReference>
<comment type="subcellular location">
    <subcellularLocation>
        <location evidence="1 17">Cell membrane</location>
        <topology evidence="1 17">Multi-pass membrane protein</topology>
    </subcellularLocation>
</comment>
<sequence>MEIWKAAVLGIVQGLTEFLPVSSSGHILLFERLLGVSTGGADMFLGIVLHAGTLVAVIAVYFKKLLALFRPPFSDLLRLLIATVPAALVGVLLGDLVDKAFFGGKFLWVAFALTAVLLALAERKTRRTALYRPVDKRRALVVGLAQAVAVIPGLSRSGTTLSAAVLCGASRDEAADFSFLMSVPIIAGALLVEIVKCAKGGVSLAGIGFPALAVGTLLSFLCGLFAIGIMLKAIKKGKYGAFCIYLIVLSILLIIFPF</sequence>
<evidence type="ECO:0000256" key="12">
    <source>
        <dbReference type="ARBA" id="ARBA00023251"/>
    </source>
</evidence>
<dbReference type="AlphaFoldDB" id="A0A4Q2K4Z5"/>
<keyword evidence="9 17" id="KW-0573">Peptidoglycan synthesis</keyword>
<feature type="transmembrane region" description="Helical" evidence="17">
    <location>
        <begin position="43"/>
        <end position="63"/>
    </location>
</feature>